<keyword evidence="1" id="KW-1133">Transmembrane helix</keyword>
<reference evidence="2 3" key="1">
    <citation type="journal article" date="2012" name="PLoS Pathog.">
        <title>Diverse lifestyles and strategies of plant pathogenesis encoded in the genomes of eighteen Dothideomycetes fungi.</title>
        <authorList>
            <person name="Ohm R.A."/>
            <person name="Feau N."/>
            <person name="Henrissat B."/>
            <person name="Schoch C.L."/>
            <person name="Horwitz B.A."/>
            <person name="Barry K.W."/>
            <person name="Condon B.J."/>
            <person name="Copeland A.C."/>
            <person name="Dhillon B."/>
            <person name="Glaser F."/>
            <person name="Hesse C.N."/>
            <person name="Kosti I."/>
            <person name="LaButti K."/>
            <person name="Lindquist E.A."/>
            <person name="Lucas S."/>
            <person name="Salamov A.A."/>
            <person name="Bradshaw R.E."/>
            <person name="Ciuffetti L."/>
            <person name="Hamelin R.C."/>
            <person name="Kema G.H.J."/>
            <person name="Lawrence C."/>
            <person name="Scott J.A."/>
            <person name="Spatafora J.W."/>
            <person name="Turgeon B.G."/>
            <person name="de Wit P.J.G.M."/>
            <person name="Zhong S."/>
            <person name="Goodwin S.B."/>
            <person name="Grigoriev I.V."/>
        </authorList>
    </citation>
    <scope>NUCLEOTIDE SEQUENCE [LARGE SCALE GENOMIC DNA]</scope>
    <source>
        <strain evidence="2 3">UAMH 10762</strain>
    </source>
</reference>
<dbReference type="GeneID" id="19115094"/>
<sequence>MSLTSLLYRSTVLRLTLMCSVYLMSSILPVITPSTSSSSSTGGDDGTNSCFYFFCCYFCFCYCFCFFFFFIGQGIGGWEPSKGVGILRLRLLAR</sequence>
<organism evidence="2 3">
    <name type="scientific">Baudoinia panamericana (strain UAMH 10762)</name>
    <name type="common">Angels' share fungus</name>
    <name type="synonym">Baudoinia compniacensis (strain UAMH 10762)</name>
    <dbReference type="NCBI Taxonomy" id="717646"/>
    <lineage>
        <taxon>Eukaryota</taxon>
        <taxon>Fungi</taxon>
        <taxon>Dikarya</taxon>
        <taxon>Ascomycota</taxon>
        <taxon>Pezizomycotina</taxon>
        <taxon>Dothideomycetes</taxon>
        <taxon>Dothideomycetidae</taxon>
        <taxon>Mycosphaerellales</taxon>
        <taxon>Teratosphaeriaceae</taxon>
        <taxon>Baudoinia</taxon>
    </lineage>
</organism>
<accession>M2NAG1</accession>
<gene>
    <name evidence="2" type="ORF">BAUCODRAFT_518048</name>
</gene>
<feature type="transmembrane region" description="Helical" evidence="1">
    <location>
        <begin position="51"/>
        <end position="72"/>
    </location>
</feature>
<dbReference type="EMBL" id="KB445556">
    <property type="protein sequence ID" value="EMC96119.1"/>
    <property type="molecule type" value="Genomic_DNA"/>
</dbReference>
<evidence type="ECO:0000313" key="2">
    <source>
        <dbReference type="EMBL" id="EMC96119.1"/>
    </source>
</evidence>
<keyword evidence="3" id="KW-1185">Reference proteome</keyword>
<keyword evidence="1" id="KW-0472">Membrane</keyword>
<protein>
    <submittedName>
        <fullName evidence="2">Uncharacterized protein</fullName>
    </submittedName>
</protein>
<dbReference type="KEGG" id="bcom:BAUCODRAFT_518048"/>
<name>M2NAG1_BAUPA</name>
<dbReference type="AlphaFoldDB" id="M2NAG1"/>
<dbReference type="RefSeq" id="XP_007677327.1">
    <property type="nucleotide sequence ID" value="XM_007679137.1"/>
</dbReference>
<feature type="transmembrane region" description="Helical" evidence="1">
    <location>
        <begin position="12"/>
        <end position="31"/>
    </location>
</feature>
<keyword evidence="1" id="KW-0812">Transmembrane</keyword>
<evidence type="ECO:0000313" key="3">
    <source>
        <dbReference type="Proteomes" id="UP000011761"/>
    </source>
</evidence>
<evidence type="ECO:0000256" key="1">
    <source>
        <dbReference type="SAM" id="Phobius"/>
    </source>
</evidence>
<dbReference type="Proteomes" id="UP000011761">
    <property type="component" value="Unassembled WGS sequence"/>
</dbReference>
<dbReference type="HOGENOM" id="CLU_2385811_0_0_1"/>
<proteinExistence type="predicted"/>